<dbReference type="Pfam" id="PF06782">
    <property type="entry name" value="UPF0236"/>
    <property type="match status" value="1"/>
</dbReference>
<evidence type="ECO:0000313" key="3">
    <source>
        <dbReference type="Proteomes" id="UP000004736"/>
    </source>
</evidence>
<evidence type="ECO:0000313" key="2">
    <source>
        <dbReference type="EMBL" id="EEW96080.1"/>
    </source>
</evidence>
<comment type="similarity">
    <text evidence="1">Belongs to the UPF0236 family.</text>
</comment>
<comment type="caution">
    <text evidence="2">The sequence shown here is derived from an EMBL/GenBank/DDBJ whole genome shotgun (WGS) entry which is preliminary data.</text>
</comment>
<gene>
    <name evidence="2" type="ORF">GCWU000321_00015</name>
</gene>
<name>C9LL79_9FIRM</name>
<dbReference type="HOGENOM" id="CLU_040782_0_1_9"/>
<dbReference type="InterPro" id="IPR009620">
    <property type="entry name" value="UPF0236"/>
</dbReference>
<dbReference type="AlphaFoldDB" id="C9LL79"/>
<dbReference type="Proteomes" id="UP000004736">
    <property type="component" value="Unassembled WGS sequence"/>
</dbReference>
<organism evidence="2 3">
    <name type="scientific">Dialister invisus DSM 15470</name>
    <dbReference type="NCBI Taxonomy" id="592028"/>
    <lineage>
        <taxon>Bacteria</taxon>
        <taxon>Bacillati</taxon>
        <taxon>Bacillota</taxon>
        <taxon>Negativicutes</taxon>
        <taxon>Veillonellales</taxon>
        <taxon>Veillonellaceae</taxon>
        <taxon>Dialister</taxon>
    </lineage>
</organism>
<evidence type="ECO:0000256" key="1">
    <source>
        <dbReference type="ARBA" id="ARBA00006539"/>
    </source>
</evidence>
<dbReference type="eggNOG" id="COG3464">
    <property type="taxonomic scope" value="Bacteria"/>
</dbReference>
<reference evidence="2" key="1">
    <citation type="submission" date="2009-09" db="EMBL/GenBank/DDBJ databases">
        <authorList>
            <person name="Weinstock G."/>
            <person name="Sodergren E."/>
            <person name="Clifton S."/>
            <person name="Fulton L."/>
            <person name="Fulton B."/>
            <person name="Courtney L."/>
            <person name="Fronick C."/>
            <person name="Harrison M."/>
            <person name="Strong C."/>
            <person name="Farmer C."/>
            <person name="Delahaunty K."/>
            <person name="Markovic C."/>
            <person name="Hall O."/>
            <person name="Minx P."/>
            <person name="Tomlinson C."/>
            <person name="Mitreva M."/>
            <person name="Nelson J."/>
            <person name="Hou S."/>
            <person name="Wollam A."/>
            <person name="Pepin K.H."/>
            <person name="Johnson M."/>
            <person name="Bhonagiri V."/>
            <person name="Nash W.E."/>
            <person name="Warren W."/>
            <person name="Chinwalla A."/>
            <person name="Mardis E.R."/>
            <person name="Wilson R.K."/>
        </authorList>
    </citation>
    <scope>NUCLEOTIDE SEQUENCE [LARGE SCALE GENOMIC DNA]</scope>
    <source>
        <strain evidence="2">DSM 15470</strain>
    </source>
</reference>
<evidence type="ECO:0008006" key="4">
    <source>
        <dbReference type="Google" id="ProtNLM"/>
    </source>
</evidence>
<sequence length="512" mass="59346">MINCWQFANCGFILIIRRLFDILAVSWYKVLVGVLYSRKEDLFCNTIKLLIQERKEVFFMNIIELEPYLSPIEDEISEILLKDIIKKEILHTSMSKIMNSINRILSRIGATVAKKVLEGLDERIYEQEKETKRYRIKAKNKARNLVTSFGEISFNRRYYEDKQTRTYVALLDQILGIPAYARVETSCAAAMITNATKESYEQAAAHSTIAAVSGQTVSNCLKKMGHITGEELPYPERESSAKTIYIEADEDHISIANGQNREMKLAYVYEDKVEVSRNRRKTVGLRTFVGYEKAGRFWSRVAQYIYRTYDSDVKIYLIGDGGNWIKAGLDILDNCTYILDRFHLERYIRQIGKENIKVIKRIHHELREDDYETFKKEVEIQIRMHAERKEVIEKSYVYMKRNWEYAVNSMRHPEIKSSTEGHVSSILAARLTSRPMAWSEECSNTIGQLRGCAASGGNVRNYIEEILEKKSHAHTQAIQLRKNGMERKRGNKYMLPAGIGKCQIPVFKELFG</sequence>
<dbReference type="NCBIfam" id="NF033529">
    <property type="entry name" value="transpos_ISLre2"/>
    <property type="match status" value="1"/>
</dbReference>
<dbReference type="EMBL" id="ACIM02000001">
    <property type="protein sequence ID" value="EEW96080.1"/>
    <property type="molecule type" value="Genomic_DNA"/>
</dbReference>
<keyword evidence="3" id="KW-1185">Reference proteome</keyword>
<dbReference type="STRING" id="592028.GCWU000321_00015"/>
<accession>C9LL79</accession>
<proteinExistence type="inferred from homology"/>
<protein>
    <recommendedName>
        <fullName evidence="4">ISLre2 family transposase</fullName>
    </recommendedName>
</protein>